<dbReference type="OrthoDB" id="8964880at2759"/>
<evidence type="ECO:0000313" key="3">
    <source>
        <dbReference type="Proteomes" id="UP000504630"/>
    </source>
</evidence>
<gene>
    <name evidence="4" type="primary">LOC115014403</name>
</gene>
<dbReference type="InParanoid" id="A0A6J2QF80"/>
<evidence type="ECO:0000313" key="4">
    <source>
        <dbReference type="RefSeq" id="XP_029297078.1"/>
    </source>
</evidence>
<reference evidence="4" key="1">
    <citation type="submission" date="2025-08" db="UniProtKB">
        <authorList>
            <consortium name="RefSeq"/>
        </authorList>
    </citation>
    <scope>IDENTIFICATION</scope>
</reference>
<feature type="region of interest" description="Disordered" evidence="2">
    <location>
        <begin position="205"/>
        <end position="238"/>
    </location>
</feature>
<dbReference type="GeneID" id="115014403"/>
<proteinExistence type="predicted"/>
<feature type="region of interest" description="Disordered" evidence="2">
    <location>
        <begin position="1"/>
        <end position="31"/>
    </location>
</feature>
<protein>
    <submittedName>
        <fullName evidence="4">Cingulin-like isoform X1</fullName>
    </submittedName>
</protein>
<dbReference type="RefSeq" id="XP_029297078.1">
    <property type="nucleotide sequence ID" value="XM_029441218.1"/>
</dbReference>
<dbReference type="KEGG" id="cgob:115014403"/>
<dbReference type="Pfam" id="PF15030">
    <property type="entry name" value="DUF4527"/>
    <property type="match status" value="1"/>
</dbReference>
<evidence type="ECO:0000256" key="1">
    <source>
        <dbReference type="SAM" id="Coils"/>
    </source>
</evidence>
<dbReference type="PANTHER" id="PTHR36866:SF1">
    <property type="entry name" value="GENE 1043-RELATED"/>
    <property type="match status" value="1"/>
</dbReference>
<dbReference type="AlphaFoldDB" id="A0A6J2QF80"/>
<dbReference type="PANTHER" id="PTHR36866">
    <property type="entry name" value="CHROMOSOME 4 OPEN READING FRAME 50"/>
    <property type="match status" value="1"/>
</dbReference>
<evidence type="ECO:0000256" key="2">
    <source>
        <dbReference type="SAM" id="MobiDB-lite"/>
    </source>
</evidence>
<name>A0A6J2QF80_COTGO</name>
<sequence>MSGLKEEKESLSGLEGEKEKLLKSLSSGKDERDQIIQSLQSLQTESDQLSQAVLCLKQERDKLADSLKCLKQQSDEEQSSYGSQEERDKLIKSVSSLREDKERIEHSINCFKQEEKQIPLLLQGLREERNHLQVALPSQTPTEERNQKQHLLNTNSVVTTKTPETLVGTAATPRCPTHDLRGNSVQEQSDLRREIEALGAELKRSRDELDKSRKDTKRLHSEMCNSESRKEEAERKAADEVVRQTVATNQMEETIKENDSLMTQVKELQSKLRGLLREKTDALSLKAQIEEQNNILTAQLKAKTVALEELNSEYIALKRKQGSKDDPSTVLVSLRTRYNDIRAKYDALLKKRSQNDLKIAPLKAKLSCLAVKCQERNSLLVQMMKAMHRRGCVDSTLTQQVEQLLSDAALQDYTAAFTPGGNVNTRNYSTGYIPGFISKFQDATSGFTRDQTCSTASPLVNLHYQNGLAPECGVKCRELKSEKHTFLVPAEATTNCARLQ</sequence>
<dbReference type="InterPro" id="IPR032771">
    <property type="entry name" value="DUF4527"/>
</dbReference>
<feature type="coiled-coil region" evidence="1">
    <location>
        <begin position="251"/>
        <end position="351"/>
    </location>
</feature>
<dbReference type="Proteomes" id="UP000504630">
    <property type="component" value="Chromosome 10"/>
</dbReference>
<organism evidence="3 4">
    <name type="scientific">Cottoperca gobio</name>
    <name type="common">Frogmouth</name>
    <name type="synonym">Aphritis gobio</name>
    <dbReference type="NCBI Taxonomy" id="56716"/>
    <lineage>
        <taxon>Eukaryota</taxon>
        <taxon>Metazoa</taxon>
        <taxon>Chordata</taxon>
        <taxon>Craniata</taxon>
        <taxon>Vertebrata</taxon>
        <taxon>Euteleostomi</taxon>
        <taxon>Actinopterygii</taxon>
        <taxon>Neopterygii</taxon>
        <taxon>Teleostei</taxon>
        <taxon>Neoteleostei</taxon>
        <taxon>Acanthomorphata</taxon>
        <taxon>Eupercaria</taxon>
        <taxon>Perciformes</taxon>
        <taxon>Notothenioidei</taxon>
        <taxon>Bovichtidae</taxon>
        <taxon>Cottoperca</taxon>
    </lineage>
</organism>
<accession>A0A6J2QF80</accession>
<keyword evidence="1" id="KW-0175">Coiled coil</keyword>
<feature type="region of interest" description="Disordered" evidence="2">
    <location>
        <begin position="168"/>
        <end position="189"/>
    </location>
</feature>
<keyword evidence="3" id="KW-1185">Reference proteome</keyword>